<organism evidence="5">
    <name type="scientific">Daucus carota subsp. sativus</name>
    <name type="common">Carrot</name>
    <dbReference type="NCBI Taxonomy" id="79200"/>
    <lineage>
        <taxon>Eukaryota</taxon>
        <taxon>Viridiplantae</taxon>
        <taxon>Streptophyta</taxon>
        <taxon>Embryophyta</taxon>
        <taxon>Tracheophyta</taxon>
        <taxon>Spermatophyta</taxon>
        <taxon>Magnoliopsida</taxon>
        <taxon>eudicotyledons</taxon>
        <taxon>Gunneridae</taxon>
        <taxon>Pentapetalae</taxon>
        <taxon>asterids</taxon>
        <taxon>campanulids</taxon>
        <taxon>Apiales</taxon>
        <taxon>Apiaceae</taxon>
        <taxon>Apioideae</taxon>
        <taxon>Scandiceae</taxon>
        <taxon>Daucinae</taxon>
        <taxon>Daucus</taxon>
        <taxon>Daucus sect. Daucus</taxon>
    </lineage>
</organism>
<dbReference type="InterPro" id="IPR027417">
    <property type="entry name" value="P-loop_NTPase"/>
</dbReference>
<dbReference type="OrthoDB" id="205623at2759"/>
<gene>
    <name evidence="5" type="ORF">DCAR_007957</name>
    <name evidence="6" type="ORF">DCAR_0208994</name>
</gene>
<dbReference type="Gramene" id="KZN07120">
    <property type="protein sequence ID" value="KZN07120"/>
    <property type="gene ID" value="DCAR_007957"/>
</dbReference>
<feature type="domain" description="Sulfotransferase" evidence="4">
    <location>
        <begin position="76"/>
        <end position="337"/>
    </location>
</feature>
<accession>A0A166EY48</accession>
<dbReference type="Gene3D" id="3.40.50.300">
    <property type="entry name" value="P-loop containing nucleotide triphosphate hydrolases"/>
    <property type="match status" value="1"/>
</dbReference>
<dbReference type="Proteomes" id="UP000077755">
    <property type="component" value="Chromosome 2"/>
</dbReference>
<evidence type="ECO:0000256" key="2">
    <source>
        <dbReference type="ARBA" id="ARBA00022679"/>
    </source>
</evidence>
<dbReference type="AlphaFoldDB" id="A0A166EY48"/>
<evidence type="ECO:0000313" key="6">
    <source>
        <dbReference type="EMBL" id="WOG89755.1"/>
    </source>
</evidence>
<name>A0A166EY48_DAUCS</name>
<evidence type="ECO:0000313" key="5">
    <source>
        <dbReference type="EMBL" id="KZN07120.1"/>
    </source>
</evidence>
<dbReference type="EC" id="2.8.2.-" evidence="3"/>
<proteinExistence type="inferred from homology"/>
<dbReference type="Pfam" id="PF00685">
    <property type="entry name" value="Sulfotransfer_1"/>
    <property type="match status" value="1"/>
</dbReference>
<dbReference type="OMA" id="KEMVGCT"/>
<reference evidence="6" key="2">
    <citation type="submission" date="2022-03" db="EMBL/GenBank/DDBJ databases">
        <title>Draft title - Genomic analysis of global carrot germplasm unveils the trajectory of domestication and the origin of high carotenoid orange carrot.</title>
        <authorList>
            <person name="Iorizzo M."/>
            <person name="Ellison S."/>
            <person name="Senalik D."/>
            <person name="Macko-Podgorni A."/>
            <person name="Grzebelus D."/>
            <person name="Bostan H."/>
            <person name="Rolling W."/>
            <person name="Curaba J."/>
            <person name="Simon P."/>
        </authorList>
    </citation>
    <scope>NUCLEOTIDE SEQUENCE</scope>
    <source>
        <tissue evidence="6">Leaf</tissue>
    </source>
</reference>
<evidence type="ECO:0000259" key="4">
    <source>
        <dbReference type="Pfam" id="PF00685"/>
    </source>
</evidence>
<keyword evidence="7" id="KW-1185">Reference proteome</keyword>
<comment type="similarity">
    <text evidence="1 3">Belongs to the sulfotransferase 1 family.</text>
</comment>
<dbReference type="EMBL" id="LNRQ01000002">
    <property type="protein sequence ID" value="KZN07120.1"/>
    <property type="molecule type" value="Genomic_DNA"/>
</dbReference>
<dbReference type="GO" id="GO:0008146">
    <property type="term" value="F:sulfotransferase activity"/>
    <property type="evidence" value="ECO:0007669"/>
    <property type="project" value="InterPro"/>
</dbReference>
<keyword evidence="2 3" id="KW-0808">Transferase</keyword>
<dbReference type="InterPro" id="IPR000863">
    <property type="entry name" value="Sulfotransferase_dom"/>
</dbReference>
<dbReference type="EMBL" id="CP093344">
    <property type="protein sequence ID" value="WOG89755.1"/>
    <property type="molecule type" value="Genomic_DNA"/>
</dbReference>
<evidence type="ECO:0000256" key="3">
    <source>
        <dbReference type="RuleBase" id="RU361155"/>
    </source>
</evidence>
<reference evidence="5" key="1">
    <citation type="journal article" date="2016" name="Nat. Genet.">
        <title>A high-quality carrot genome assembly provides new insights into carotenoid accumulation and asterid genome evolution.</title>
        <authorList>
            <person name="Iorizzo M."/>
            <person name="Ellison S."/>
            <person name="Senalik D."/>
            <person name="Zeng P."/>
            <person name="Satapoomin P."/>
            <person name="Huang J."/>
            <person name="Bowman M."/>
            <person name="Iovene M."/>
            <person name="Sanseverino W."/>
            <person name="Cavagnaro P."/>
            <person name="Yildiz M."/>
            <person name="Macko-Podgorni A."/>
            <person name="Moranska E."/>
            <person name="Grzebelus E."/>
            <person name="Grzebelus D."/>
            <person name="Ashrafi H."/>
            <person name="Zheng Z."/>
            <person name="Cheng S."/>
            <person name="Spooner D."/>
            <person name="Van Deynze A."/>
            <person name="Simon P."/>
        </authorList>
    </citation>
    <scope>NUCLEOTIDE SEQUENCE [LARGE SCALE GENOMIC DNA]</scope>
    <source>
        <tissue evidence="5">Leaf</tissue>
    </source>
</reference>
<dbReference type="SUPFAM" id="SSF52540">
    <property type="entry name" value="P-loop containing nucleoside triphosphate hydrolases"/>
    <property type="match status" value="1"/>
</dbReference>
<protein>
    <recommendedName>
        <fullName evidence="3">Sulfotransferase</fullName>
        <ecNumber evidence="3">2.8.2.-</ecNumber>
    </recommendedName>
</protein>
<evidence type="ECO:0000256" key="1">
    <source>
        <dbReference type="ARBA" id="ARBA00005771"/>
    </source>
</evidence>
<dbReference type="KEGG" id="dcr:108207779"/>
<sequence>MEPKTSQPLERSPDARKALLDEQIVYSQEFLDLLSTLPKEKNIFGADIYQYNGFWFPKKPLHGMIESLKHFQPRKNDVFLVSAPKSGTTWLKAIIYTLLNHQVHHPQDPHHPLLTKTPHQLVPFLGLLKPSEYDSISNSPDSNTRIFGSHVPTIGLPKSVIEDNGSCDCKVVYLCRDIKDTFVSFFHFLNQHLEPSSNCMENLFDLYSRGVSGGGPVWDQIIGYWKESLERPNKVLFIKYEDMKCEPHIQLKRLALFLGKPVSEEEENTGLLDQIISLCSIDNMRKLEVNRRGTDSLGMKNHTFFRRGVVGDWKKYLTAEMAAKLDHITEEKFRGSGLSL</sequence>
<dbReference type="PANTHER" id="PTHR11783">
    <property type="entry name" value="SULFOTRANSFERASE SULT"/>
    <property type="match status" value="1"/>
</dbReference>
<evidence type="ECO:0000313" key="7">
    <source>
        <dbReference type="Proteomes" id="UP000077755"/>
    </source>
</evidence>